<evidence type="ECO:0000313" key="2">
    <source>
        <dbReference type="EMBL" id="KAK7493342.1"/>
    </source>
</evidence>
<evidence type="ECO:0000259" key="1">
    <source>
        <dbReference type="PROSITE" id="PS50853"/>
    </source>
</evidence>
<dbReference type="InterPro" id="IPR013783">
    <property type="entry name" value="Ig-like_fold"/>
</dbReference>
<feature type="domain" description="Fibronectin type-III" evidence="1">
    <location>
        <begin position="177"/>
        <end position="276"/>
    </location>
</feature>
<accession>A0ABD0L1S7</accession>
<keyword evidence="3" id="KW-1185">Reference proteome</keyword>
<dbReference type="InterPro" id="IPR036116">
    <property type="entry name" value="FN3_sf"/>
</dbReference>
<name>A0ABD0L1S7_9CAEN</name>
<sequence>METVTQDLIQNTVEIVDTAHSYRLQLSQLLDTLTELEDQVCSSGSRAVKMLTAHFAGLKAAVCEALDARLHQLVEEIECMKETALTPLHECRALIGKSVETASQVMEEGRTIMAADPESNLDRILKFRDNPMTKSLASVPELPSPSEVAYFTIETNPDLREQLRELIAEEGKVMSHPPVQILHADEKPGGVQVHWSETEEDSDLTEFMLQYARGKPASNDDSRLLFHTAYEGPSTSFTVRNLRTNTPYSFRVRGRVDRNSAWSPWSLPLVKSTSIPHHQWSDAGEEYSLSNEGRTATRTGEGLTCVLYSATNSYAAGDALNLHILDSADVSPGDGLAIVCNNCDDNSCNRPGAIFVNTYGNVFVDGQEMKTKLPPIRKGTTLTFQTEMLPNGKVRVSVQVDDKEVTLDWKVSSQAGVNVGLMQNESVPSFFFALRFAQEHWKIGVE</sequence>
<dbReference type="CDD" id="cd00063">
    <property type="entry name" value="FN3"/>
    <property type="match status" value="1"/>
</dbReference>
<evidence type="ECO:0000313" key="3">
    <source>
        <dbReference type="Proteomes" id="UP001519460"/>
    </source>
</evidence>
<dbReference type="PROSITE" id="PS50853">
    <property type="entry name" value="FN3"/>
    <property type="match status" value="1"/>
</dbReference>
<dbReference type="Pfam" id="PF00041">
    <property type="entry name" value="fn3"/>
    <property type="match status" value="1"/>
</dbReference>
<comment type="caution">
    <text evidence="2">The sequence shown here is derived from an EMBL/GenBank/DDBJ whole genome shotgun (WGS) entry which is preliminary data.</text>
</comment>
<proteinExistence type="predicted"/>
<dbReference type="AlphaFoldDB" id="A0ABD0L1S7"/>
<gene>
    <name evidence="2" type="ORF">BaRGS_00015468</name>
</gene>
<organism evidence="2 3">
    <name type="scientific">Batillaria attramentaria</name>
    <dbReference type="NCBI Taxonomy" id="370345"/>
    <lineage>
        <taxon>Eukaryota</taxon>
        <taxon>Metazoa</taxon>
        <taxon>Spiralia</taxon>
        <taxon>Lophotrochozoa</taxon>
        <taxon>Mollusca</taxon>
        <taxon>Gastropoda</taxon>
        <taxon>Caenogastropoda</taxon>
        <taxon>Sorbeoconcha</taxon>
        <taxon>Cerithioidea</taxon>
        <taxon>Batillariidae</taxon>
        <taxon>Batillaria</taxon>
    </lineage>
</organism>
<dbReference type="SUPFAM" id="SSF49265">
    <property type="entry name" value="Fibronectin type III"/>
    <property type="match status" value="1"/>
</dbReference>
<dbReference type="EMBL" id="JACVVK020000094">
    <property type="protein sequence ID" value="KAK7493342.1"/>
    <property type="molecule type" value="Genomic_DNA"/>
</dbReference>
<dbReference type="Proteomes" id="UP001519460">
    <property type="component" value="Unassembled WGS sequence"/>
</dbReference>
<dbReference type="Gene3D" id="2.60.40.10">
    <property type="entry name" value="Immunoglobulins"/>
    <property type="match status" value="1"/>
</dbReference>
<dbReference type="InterPro" id="IPR003961">
    <property type="entry name" value="FN3_dom"/>
</dbReference>
<reference evidence="2 3" key="1">
    <citation type="journal article" date="2023" name="Sci. Data">
        <title>Genome assembly of the Korean intertidal mud-creeper Batillaria attramentaria.</title>
        <authorList>
            <person name="Patra A.K."/>
            <person name="Ho P.T."/>
            <person name="Jun S."/>
            <person name="Lee S.J."/>
            <person name="Kim Y."/>
            <person name="Won Y.J."/>
        </authorList>
    </citation>
    <scope>NUCLEOTIDE SEQUENCE [LARGE SCALE GENOMIC DNA]</scope>
    <source>
        <strain evidence="2">Wonlab-2016</strain>
    </source>
</reference>
<protein>
    <recommendedName>
        <fullName evidence="1">Fibronectin type-III domain-containing protein</fullName>
    </recommendedName>
</protein>